<keyword evidence="2" id="KW-1185">Reference proteome</keyword>
<protein>
    <submittedName>
        <fullName evidence="1">Uncharacterized protein</fullName>
    </submittedName>
</protein>
<gene>
    <name evidence="1" type="ORF">ThimaDRAFT_2193</name>
</gene>
<name>F9UAM3_9GAMM</name>
<accession>F9UAM3</accession>
<dbReference type="AlphaFoldDB" id="F9UAM3"/>
<organism evidence="1 2">
    <name type="scientific">Thiocapsa marina 5811</name>
    <dbReference type="NCBI Taxonomy" id="768671"/>
    <lineage>
        <taxon>Bacteria</taxon>
        <taxon>Pseudomonadati</taxon>
        <taxon>Pseudomonadota</taxon>
        <taxon>Gammaproteobacteria</taxon>
        <taxon>Chromatiales</taxon>
        <taxon>Chromatiaceae</taxon>
        <taxon>Thiocapsa</taxon>
    </lineage>
</organism>
<dbReference type="EMBL" id="AFWV01000006">
    <property type="protein sequence ID" value="EGV18775.1"/>
    <property type="molecule type" value="Genomic_DNA"/>
</dbReference>
<dbReference type="STRING" id="768671.ThimaDRAFT_2193"/>
<dbReference type="RefSeq" id="WP_007193068.1">
    <property type="nucleotide sequence ID" value="NZ_AFWV01000006.1"/>
</dbReference>
<evidence type="ECO:0000313" key="2">
    <source>
        <dbReference type="Proteomes" id="UP000005459"/>
    </source>
</evidence>
<dbReference type="OrthoDB" id="5772485at2"/>
<proteinExistence type="predicted"/>
<dbReference type="Proteomes" id="UP000005459">
    <property type="component" value="Unassembled WGS sequence"/>
</dbReference>
<reference evidence="1 2" key="1">
    <citation type="submission" date="2011-06" db="EMBL/GenBank/DDBJ databases">
        <title>The draft genome of Thiocapsa marina 5811.</title>
        <authorList>
            <consortium name="US DOE Joint Genome Institute (JGI-PGF)"/>
            <person name="Lucas S."/>
            <person name="Han J."/>
            <person name="Cheng J.-F."/>
            <person name="Goodwin L."/>
            <person name="Pitluck S."/>
            <person name="Peters L."/>
            <person name="Land M.L."/>
            <person name="Hauser L."/>
            <person name="Vogl K."/>
            <person name="Liu Z."/>
            <person name="Imhoff J."/>
            <person name="Thiel V."/>
            <person name="Frigaard N.-U."/>
            <person name="Bryant D."/>
            <person name="Woyke T.J."/>
        </authorList>
    </citation>
    <scope>NUCLEOTIDE SEQUENCE [LARGE SCALE GENOMIC DNA]</scope>
    <source>
        <strain evidence="1 2">5811</strain>
    </source>
</reference>
<evidence type="ECO:0000313" key="1">
    <source>
        <dbReference type="EMBL" id="EGV18775.1"/>
    </source>
</evidence>
<sequence>MFKRISEPDRPSWRWLIQHADGSWKDHTVTPHATRAEMKAVYPDAVALDALFNLTPAMEASA</sequence>